<proteinExistence type="predicted"/>
<dbReference type="Proteomes" id="UP001281410">
    <property type="component" value="Unassembled WGS sequence"/>
</dbReference>
<sequence>MMGMMMSSSTTYMLLGSNIFAIITTNNADAALDILVDGIKHVPGSKLLIESASEDNKPSPPETHDTPSDQAATALVTDQKSLFLGIMIFDLTLLQLTFNLEKLTTVHRRECCQYLLKLQSSKEKIFPSQFALY</sequence>
<feature type="region of interest" description="Disordered" evidence="1">
    <location>
        <begin position="50"/>
        <end position="70"/>
    </location>
</feature>
<evidence type="ECO:0000256" key="1">
    <source>
        <dbReference type="SAM" id="MobiDB-lite"/>
    </source>
</evidence>
<evidence type="ECO:0000313" key="3">
    <source>
        <dbReference type="Proteomes" id="UP001281410"/>
    </source>
</evidence>
<protein>
    <submittedName>
        <fullName evidence="2">Uncharacterized protein</fullName>
    </submittedName>
</protein>
<feature type="compositionally biased region" description="Basic and acidic residues" evidence="1">
    <location>
        <begin position="54"/>
        <end position="67"/>
    </location>
</feature>
<accession>A0AAE0AAG0</accession>
<reference evidence="2" key="1">
    <citation type="journal article" date="2023" name="Plant J.">
        <title>Genome sequences and population genomics provide insights into the demographic history, inbreeding, and mutation load of two 'living fossil' tree species of Dipteronia.</title>
        <authorList>
            <person name="Feng Y."/>
            <person name="Comes H.P."/>
            <person name="Chen J."/>
            <person name="Zhu S."/>
            <person name="Lu R."/>
            <person name="Zhang X."/>
            <person name="Li P."/>
            <person name="Qiu J."/>
            <person name="Olsen K.M."/>
            <person name="Qiu Y."/>
        </authorList>
    </citation>
    <scope>NUCLEOTIDE SEQUENCE</scope>
    <source>
        <strain evidence="2">NBL</strain>
    </source>
</reference>
<comment type="caution">
    <text evidence="2">The sequence shown here is derived from an EMBL/GenBank/DDBJ whole genome shotgun (WGS) entry which is preliminary data.</text>
</comment>
<gene>
    <name evidence="2" type="ORF">Dsin_020434</name>
</gene>
<dbReference type="EMBL" id="JANJYJ010000006">
    <property type="protein sequence ID" value="KAK3206388.1"/>
    <property type="molecule type" value="Genomic_DNA"/>
</dbReference>
<keyword evidence="3" id="KW-1185">Reference proteome</keyword>
<dbReference type="AlphaFoldDB" id="A0AAE0AAG0"/>
<organism evidence="2 3">
    <name type="scientific">Dipteronia sinensis</name>
    <dbReference type="NCBI Taxonomy" id="43782"/>
    <lineage>
        <taxon>Eukaryota</taxon>
        <taxon>Viridiplantae</taxon>
        <taxon>Streptophyta</taxon>
        <taxon>Embryophyta</taxon>
        <taxon>Tracheophyta</taxon>
        <taxon>Spermatophyta</taxon>
        <taxon>Magnoliopsida</taxon>
        <taxon>eudicotyledons</taxon>
        <taxon>Gunneridae</taxon>
        <taxon>Pentapetalae</taxon>
        <taxon>rosids</taxon>
        <taxon>malvids</taxon>
        <taxon>Sapindales</taxon>
        <taxon>Sapindaceae</taxon>
        <taxon>Hippocastanoideae</taxon>
        <taxon>Acereae</taxon>
        <taxon>Dipteronia</taxon>
    </lineage>
</organism>
<evidence type="ECO:0000313" key="2">
    <source>
        <dbReference type="EMBL" id="KAK3206388.1"/>
    </source>
</evidence>
<name>A0AAE0AAG0_9ROSI</name>